<sequence length="102" mass="10864">MLVVTCLLVGCSKNVDTRVAGDDDAAIDGASARLEELRARAAQDDLSCQDRCEVANQTCGVAEEQCSLVDRNPDRDDLPPRCAQGREQCSSARDSCASCQNG</sequence>
<accession>A0A540X1L4</accession>
<dbReference type="EMBL" id="VIFM01000052">
    <property type="protein sequence ID" value="TQF15093.1"/>
    <property type="molecule type" value="Genomic_DNA"/>
</dbReference>
<dbReference type="Proteomes" id="UP000315369">
    <property type="component" value="Unassembled WGS sequence"/>
</dbReference>
<proteinExistence type="predicted"/>
<evidence type="ECO:0000313" key="1">
    <source>
        <dbReference type="EMBL" id="TQF15093.1"/>
    </source>
</evidence>
<organism evidence="1 2">
    <name type="scientific">Myxococcus llanfairpwllgwyngyllgogerychwyrndrobwllllantysiliogogogochensis</name>
    <dbReference type="NCBI Taxonomy" id="2590453"/>
    <lineage>
        <taxon>Bacteria</taxon>
        <taxon>Pseudomonadati</taxon>
        <taxon>Myxococcota</taxon>
        <taxon>Myxococcia</taxon>
        <taxon>Myxococcales</taxon>
        <taxon>Cystobacterineae</taxon>
        <taxon>Myxococcaceae</taxon>
        <taxon>Myxococcus</taxon>
    </lineage>
</organism>
<comment type="caution">
    <text evidence="1">The sequence shown here is derived from an EMBL/GenBank/DDBJ whole genome shotgun (WGS) entry which is preliminary data.</text>
</comment>
<protein>
    <submittedName>
        <fullName evidence="1">Uncharacterized protein</fullName>
    </submittedName>
</protein>
<evidence type="ECO:0000313" key="2">
    <source>
        <dbReference type="Proteomes" id="UP000315369"/>
    </source>
</evidence>
<name>A0A540X1L4_9BACT</name>
<reference evidence="1 2" key="1">
    <citation type="submission" date="2019-06" db="EMBL/GenBank/DDBJ databases">
        <authorList>
            <person name="Livingstone P."/>
            <person name="Whitworth D."/>
        </authorList>
    </citation>
    <scope>NUCLEOTIDE SEQUENCE [LARGE SCALE GENOMIC DNA]</scope>
    <source>
        <strain evidence="1 2">AM401</strain>
    </source>
</reference>
<dbReference type="AlphaFoldDB" id="A0A540X1L4"/>
<gene>
    <name evidence="1" type="ORF">FJV41_15365</name>
</gene>
<keyword evidence="2" id="KW-1185">Reference proteome</keyword>